<organism evidence="1 2">
    <name type="scientific">Pristionchus mayeri</name>
    <dbReference type="NCBI Taxonomy" id="1317129"/>
    <lineage>
        <taxon>Eukaryota</taxon>
        <taxon>Metazoa</taxon>
        <taxon>Ecdysozoa</taxon>
        <taxon>Nematoda</taxon>
        <taxon>Chromadorea</taxon>
        <taxon>Rhabditida</taxon>
        <taxon>Rhabditina</taxon>
        <taxon>Diplogasteromorpha</taxon>
        <taxon>Diplogasteroidea</taxon>
        <taxon>Neodiplogasteridae</taxon>
        <taxon>Pristionchus</taxon>
    </lineage>
</organism>
<protein>
    <submittedName>
        <fullName evidence="1">Uncharacterized protein</fullName>
    </submittedName>
</protein>
<keyword evidence="2" id="KW-1185">Reference proteome</keyword>
<reference evidence="2" key="1">
    <citation type="submission" date="2022-10" db="EMBL/GenBank/DDBJ databases">
        <title>Genome assembly of Pristionchus species.</title>
        <authorList>
            <person name="Yoshida K."/>
            <person name="Sommer R.J."/>
        </authorList>
    </citation>
    <scope>NUCLEOTIDE SEQUENCE [LARGE SCALE GENOMIC DNA]</scope>
    <source>
        <strain evidence="2">RS5460</strain>
    </source>
</reference>
<comment type="caution">
    <text evidence="1">The sequence shown here is derived from an EMBL/GenBank/DDBJ whole genome shotgun (WGS) entry which is preliminary data.</text>
</comment>
<proteinExistence type="predicted"/>
<sequence>STMLTLLGRSVLSSALRLSPVYRTQLIHPLGSCYRNPIGSRAYSSEGDNNYQDVGPTPPIILYTHGVRGSEEQGSHMGIGIFAEKSDENLRLSYRRKTRKDIVSYEKSPILHAIWYALFYLSKSPSVRKDDVVIIRTHFDPVVDEFEKWRNGDVKGSKGLTDLWRQMDKW</sequence>
<name>A0AAN5IB93_9BILA</name>
<evidence type="ECO:0000313" key="1">
    <source>
        <dbReference type="EMBL" id="GMR59713.1"/>
    </source>
</evidence>
<evidence type="ECO:0000313" key="2">
    <source>
        <dbReference type="Proteomes" id="UP001328107"/>
    </source>
</evidence>
<dbReference type="EMBL" id="BTRK01000006">
    <property type="protein sequence ID" value="GMR59713.1"/>
    <property type="molecule type" value="Genomic_DNA"/>
</dbReference>
<feature type="non-terminal residue" evidence="1">
    <location>
        <position position="1"/>
    </location>
</feature>
<dbReference type="Proteomes" id="UP001328107">
    <property type="component" value="Unassembled WGS sequence"/>
</dbReference>
<gene>
    <name evidence="1" type="ORF">PMAYCL1PPCAC_29908</name>
</gene>
<feature type="non-terminal residue" evidence="1">
    <location>
        <position position="170"/>
    </location>
</feature>
<accession>A0AAN5IB93</accession>
<dbReference type="AlphaFoldDB" id="A0AAN5IB93"/>